<keyword evidence="4" id="KW-1133">Transmembrane helix</keyword>
<accession>A0A0F0CPR2</accession>
<keyword evidence="1" id="KW-0479">Metal-binding</keyword>
<protein>
    <recommendedName>
        <fullName evidence="5">RanBP2-type domain-containing protein</fullName>
    </recommendedName>
</protein>
<keyword evidence="4" id="KW-0812">Transmembrane</keyword>
<dbReference type="InterPro" id="IPR001876">
    <property type="entry name" value="Znf_RanBP2"/>
</dbReference>
<reference evidence="6 7" key="1">
    <citation type="submission" date="2015-02" db="EMBL/GenBank/DDBJ databases">
        <title>Single-cell genomics of uncultivated deep-branching MTB reveals a conserved set of magnetosome genes.</title>
        <authorList>
            <person name="Kolinko S."/>
            <person name="Richter M."/>
            <person name="Glockner F.O."/>
            <person name="Brachmann A."/>
            <person name="Schuler D."/>
        </authorList>
    </citation>
    <scope>NUCLEOTIDE SEQUENCE [LARGE SCALE GENOMIC DNA]</scope>
    <source>
        <strain evidence="6">SKK-01</strain>
    </source>
</reference>
<evidence type="ECO:0000256" key="4">
    <source>
        <dbReference type="SAM" id="Phobius"/>
    </source>
</evidence>
<feature type="domain" description="RanBP2-type" evidence="5">
    <location>
        <begin position="95"/>
        <end position="124"/>
    </location>
</feature>
<evidence type="ECO:0000259" key="5">
    <source>
        <dbReference type="PROSITE" id="PS50199"/>
    </source>
</evidence>
<evidence type="ECO:0000313" key="7">
    <source>
        <dbReference type="Proteomes" id="UP000033428"/>
    </source>
</evidence>
<gene>
    <name evidence="6" type="ORF">OMAG_000891</name>
</gene>
<dbReference type="Proteomes" id="UP000033428">
    <property type="component" value="Unassembled WGS sequence"/>
</dbReference>
<keyword evidence="7" id="KW-1185">Reference proteome</keyword>
<proteinExistence type="predicted"/>
<comment type="caution">
    <text evidence="6">The sequence shown here is derived from an EMBL/GenBank/DDBJ whole genome shotgun (WGS) entry which is preliminary data.</text>
</comment>
<sequence length="130" mass="15216">MCKLNDFHRGKYPLSESLIRVINEGKIDEYVLADKMIRIHLKDYGIYLENVKPLSEIFTIVFYSGIVISGGMLYFLIFYKLIPYFKKQYRLRHPVEGFWVCGTCYAESPILSNTCHQCGRPRSNILIPKK</sequence>
<name>A0A0F0CPR2_9BACT</name>
<keyword evidence="3" id="KW-0862">Zinc</keyword>
<keyword evidence="4" id="KW-0472">Membrane</keyword>
<evidence type="ECO:0000256" key="3">
    <source>
        <dbReference type="ARBA" id="ARBA00022833"/>
    </source>
</evidence>
<organism evidence="6 7">
    <name type="scientific">Candidatus Omnitrophus magneticus</name>
    <dbReference type="NCBI Taxonomy" id="1609969"/>
    <lineage>
        <taxon>Bacteria</taxon>
        <taxon>Pseudomonadati</taxon>
        <taxon>Candidatus Omnitrophota</taxon>
        <taxon>Candidatus Omnitrophus</taxon>
    </lineage>
</organism>
<evidence type="ECO:0000313" key="6">
    <source>
        <dbReference type="EMBL" id="KJJ85242.1"/>
    </source>
</evidence>
<dbReference type="EMBL" id="JYNY01000201">
    <property type="protein sequence ID" value="KJJ85242.1"/>
    <property type="molecule type" value="Genomic_DNA"/>
</dbReference>
<dbReference type="PROSITE" id="PS50199">
    <property type="entry name" value="ZF_RANBP2_2"/>
    <property type="match status" value="1"/>
</dbReference>
<dbReference type="GO" id="GO:0008270">
    <property type="term" value="F:zinc ion binding"/>
    <property type="evidence" value="ECO:0007669"/>
    <property type="project" value="UniProtKB-KW"/>
</dbReference>
<dbReference type="AlphaFoldDB" id="A0A0F0CPR2"/>
<evidence type="ECO:0000256" key="2">
    <source>
        <dbReference type="ARBA" id="ARBA00022771"/>
    </source>
</evidence>
<keyword evidence="2" id="KW-0863">Zinc-finger</keyword>
<feature type="transmembrane region" description="Helical" evidence="4">
    <location>
        <begin position="57"/>
        <end position="82"/>
    </location>
</feature>
<evidence type="ECO:0000256" key="1">
    <source>
        <dbReference type="ARBA" id="ARBA00022723"/>
    </source>
</evidence>